<name>A0A815W3G6_9BILA</name>
<evidence type="ECO:0000313" key="4">
    <source>
        <dbReference type="Proteomes" id="UP000663845"/>
    </source>
</evidence>
<protein>
    <recommendedName>
        <fullName evidence="2">Peptidase M13 C-terminal domain-containing protein</fullName>
    </recommendedName>
</protein>
<dbReference type="PANTHER" id="PTHR11733:SF167">
    <property type="entry name" value="FI17812P1-RELATED"/>
    <property type="match status" value="1"/>
</dbReference>
<dbReference type="Proteomes" id="UP000663845">
    <property type="component" value="Unassembled WGS sequence"/>
</dbReference>
<dbReference type="InterPro" id="IPR018497">
    <property type="entry name" value="Peptidase_M13_C"/>
</dbReference>
<reference evidence="3" key="1">
    <citation type="submission" date="2021-02" db="EMBL/GenBank/DDBJ databases">
        <authorList>
            <person name="Nowell W R."/>
        </authorList>
    </citation>
    <scope>NUCLEOTIDE SEQUENCE</scope>
</reference>
<evidence type="ECO:0000259" key="2">
    <source>
        <dbReference type="Pfam" id="PF01431"/>
    </source>
</evidence>
<dbReference type="PROSITE" id="PS51885">
    <property type="entry name" value="NEPRILYSIN"/>
    <property type="match status" value="1"/>
</dbReference>
<evidence type="ECO:0000313" key="3">
    <source>
        <dbReference type="EMBL" id="CAF1538510.1"/>
    </source>
</evidence>
<dbReference type="GO" id="GO:0004222">
    <property type="term" value="F:metalloendopeptidase activity"/>
    <property type="evidence" value="ECO:0007669"/>
    <property type="project" value="InterPro"/>
</dbReference>
<dbReference type="GO" id="GO:0016485">
    <property type="term" value="P:protein processing"/>
    <property type="evidence" value="ECO:0007669"/>
    <property type="project" value="TreeGrafter"/>
</dbReference>
<dbReference type="InterPro" id="IPR024079">
    <property type="entry name" value="MetalloPept_cat_dom_sf"/>
</dbReference>
<accession>A0A815W3G6</accession>
<dbReference type="PRINTS" id="PR00786">
    <property type="entry name" value="NEPRILYSIN"/>
</dbReference>
<comment type="caution">
    <text evidence="3">The sequence shown here is derived from an EMBL/GenBank/DDBJ whole genome shotgun (WGS) entry which is preliminary data.</text>
</comment>
<proteinExistence type="inferred from homology"/>
<gene>
    <name evidence="3" type="ORF">JYZ213_LOCUS45561</name>
</gene>
<comment type="similarity">
    <text evidence="1">Belongs to the peptidase M13 family.</text>
</comment>
<dbReference type="PANTHER" id="PTHR11733">
    <property type="entry name" value="ZINC METALLOPROTEASE FAMILY M13 NEPRILYSIN-RELATED"/>
    <property type="match status" value="1"/>
</dbReference>
<dbReference type="EMBL" id="CAJNOG010004083">
    <property type="protein sequence ID" value="CAF1538510.1"/>
    <property type="molecule type" value="Genomic_DNA"/>
</dbReference>
<dbReference type="Pfam" id="PF01431">
    <property type="entry name" value="Peptidase_M13"/>
    <property type="match status" value="1"/>
</dbReference>
<dbReference type="InterPro" id="IPR000718">
    <property type="entry name" value="Peptidase_M13"/>
</dbReference>
<dbReference type="Gene3D" id="3.40.390.10">
    <property type="entry name" value="Collagenase (Catalytic Domain)"/>
    <property type="match status" value="1"/>
</dbReference>
<feature type="non-terminal residue" evidence="3">
    <location>
        <position position="1"/>
    </location>
</feature>
<evidence type="ECO:0000256" key="1">
    <source>
        <dbReference type="ARBA" id="ARBA00007357"/>
    </source>
</evidence>
<sequence>MGNSSFEVGVNSGVNAFLSEVGVVWSCLPQELSRPAYAILQHDYRKKIEDLKRLVDRDEWEFSPQTVNAFYYAPLNEIMFPAAVLQEPLFSFFADDALNYGAIGYVIGHELMHCLDDQ</sequence>
<dbReference type="SUPFAM" id="SSF55486">
    <property type="entry name" value="Metalloproteases ('zincins'), catalytic domain"/>
    <property type="match status" value="1"/>
</dbReference>
<dbReference type="GO" id="GO:0005886">
    <property type="term" value="C:plasma membrane"/>
    <property type="evidence" value="ECO:0007669"/>
    <property type="project" value="TreeGrafter"/>
</dbReference>
<feature type="domain" description="Peptidase M13 C-terminal" evidence="2">
    <location>
        <begin position="68"/>
        <end position="118"/>
    </location>
</feature>
<organism evidence="3 4">
    <name type="scientific">Adineta steineri</name>
    <dbReference type="NCBI Taxonomy" id="433720"/>
    <lineage>
        <taxon>Eukaryota</taxon>
        <taxon>Metazoa</taxon>
        <taxon>Spiralia</taxon>
        <taxon>Gnathifera</taxon>
        <taxon>Rotifera</taxon>
        <taxon>Eurotatoria</taxon>
        <taxon>Bdelloidea</taxon>
        <taxon>Adinetida</taxon>
        <taxon>Adinetidae</taxon>
        <taxon>Adineta</taxon>
    </lineage>
</organism>
<dbReference type="AlphaFoldDB" id="A0A815W3G6"/>